<evidence type="ECO:0000256" key="3">
    <source>
        <dbReference type="ARBA" id="ARBA00031870"/>
    </source>
</evidence>
<dbReference type="AlphaFoldDB" id="A0AAP8PNG4"/>
<comment type="similarity">
    <text evidence="2">Belongs to the pseudouridine synthase RluA family.</text>
</comment>
<organism evidence="7 8">
    <name type="scientific">Staphylococcus auricularis</name>
    <dbReference type="NCBI Taxonomy" id="29379"/>
    <lineage>
        <taxon>Bacteria</taxon>
        <taxon>Bacillati</taxon>
        <taxon>Bacillota</taxon>
        <taxon>Bacilli</taxon>
        <taxon>Bacillales</taxon>
        <taxon>Staphylococcaceae</taxon>
        <taxon>Staphylococcus</taxon>
    </lineage>
</organism>
<dbReference type="PANTHER" id="PTHR21600">
    <property type="entry name" value="MITOCHONDRIAL RNA PSEUDOURIDINE SYNTHASE"/>
    <property type="match status" value="1"/>
</dbReference>
<accession>A0AAP8PNG4</accession>
<dbReference type="InterPro" id="IPR020103">
    <property type="entry name" value="PsdUridine_synth_cat_dom_sf"/>
</dbReference>
<dbReference type="CDD" id="cd02869">
    <property type="entry name" value="PseudoU_synth_RluA_like"/>
    <property type="match status" value="1"/>
</dbReference>
<dbReference type="RefSeq" id="WP_059107677.1">
    <property type="nucleotide sequence ID" value="NZ_AP024589.1"/>
</dbReference>
<dbReference type="GO" id="GO:0003723">
    <property type="term" value="F:RNA binding"/>
    <property type="evidence" value="ECO:0007669"/>
    <property type="project" value="InterPro"/>
</dbReference>
<evidence type="ECO:0000313" key="7">
    <source>
        <dbReference type="EMBL" id="PNZ66761.1"/>
    </source>
</evidence>
<dbReference type="GO" id="GO:0140098">
    <property type="term" value="F:catalytic activity, acting on RNA"/>
    <property type="evidence" value="ECO:0007669"/>
    <property type="project" value="UniProtKB-ARBA"/>
</dbReference>
<reference evidence="7 8" key="1">
    <citation type="submission" date="2017-08" db="EMBL/GenBank/DDBJ databases">
        <title>Draft genome sequences of 64 type strains of genus Staph aureus.</title>
        <authorList>
            <person name="Cole K."/>
            <person name="Golubchik T."/>
            <person name="Russell J."/>
            <person name="Foster D."/>
            <person name="Llewelyn M."/>
            <person name="Wilson D."/>
            <person name="Crook D."/>
            <person name="Paul J."/>
        </authorList>
    </citation>
    <scope>NUCLEOTIDE SEQUENCE [LARGE SCALE GENOMIC DNA]</scope>
    <source>
        <strain evidence="7 8">NCTC 12101</strain>
    </source>
</reference>
<keyword evidence="6" id="KW-0413">Isomerase</keyword>
<gene>
    <name evidence="7" type="ORF">CD158_07675</name>
    <name evidence="6" type="ORF">QYH67_04815</name>
</gene>
<dbReference type="InterPro" id="IPR050188">
    <property type="entry name" value="RluA_PseudoU_synthase"/>
</dbReference>
<dbReference type="SUPFAM" id="SSF55120">
    <property type="entry name" value="Pseudouridine synthase"/>
    <property type="match status" value="1"/>
</dbReference>
<feature type="domain" description="Pseudouridine synthase RsuA/RluA-like" evidence="5">
    <location>
        <begin position="83"/>
        <end position="229"/>
    </location>
</feature>
<evidence type="ECO:0000313" key="8">
    <source>
        <dbReference type="Proteomes" id="UP000242470"/>
    </source>
</evidence>
<dbReference type="Proteomes" id="UP000242470">
    <property type="component" value="Unassembled WGS sequence"/>
</dbReference>
<dbReference type="Pfam" id="PF00849">
    <property type="entry name" value="PseudoU_synth_2"/>
    <property type="match status" value="1"/>
</dbReference>
<evidence type="ECO:0000256" key="1">
    <source>
        <dbReference type="ARBA" id="ARBA00000073"/>
    </source>
</evidence>
<evidence type="ECO:0000256" key="4">
    <source>
        <dbReference type="ARBA" id="ARBA00033164"/>
    </source>
</evidence>
<evidence type="ECO:0000256" key="2">
    <source>
        <dbReference type="ARBA" id="ARBA00010876"/>
    </source>
</evidence>
<evidence type="ECO:0000313" key="6">
    <source>
        <dbReference type="EMBL" id="MDN4532905.1"/>
    </source>
</evidence>
<reference evidence="6" key="2">
    <citation type="submission" date="2023-07" db="EMBL/GenBank/DDBJ databases">
        <title>Evaluation of the beneficial properties of pineapple isolates.</title>
        <authorList>
            <person name="Adefiranye O."/>
        </authorList>
    </citation>
    <scope>NUCLEOTIDE SEQUENCE</scope>
    <source>
        <strain evidence="6">PAPLE_T1</strain>
    </source>
</reference>
<dbReference type="EMBL" id="JAUHQC010000006">
    <property type="protein sequence ID" value="MDN4532905.1"/>
    <property type="molecule type" value="Genomic_DNA"/>
</dbReference>
<dbReference type="GeneID" id="64981897"/>
<comment type="catalytic activity">
    <reaction evidence="1">
        <text>a uridine in RNA = a pseudouridine in RNA</text>
        <dbReference type="Rhea" id="RHEA:48348"/>
        <dbReference type="Rhea" id="RHEA-COMP:12068"/>
        <dbReference type="Rhea" id="RHEA-COMP:12069"/>
        <dbReference type="ChEBI" id="CHEBI:65314"/>
        <dbReference type="ChEBI" id="CHEBI:65315"/>
    </reaction>
</comment>
<comment type="caution">
    <text evidence="7">The sequence shown here is derived from an EMBL/GenBank/DDBJ whole genome shotgun (WGS) entry which is preliminary data.</text>
</comment>
<sequence>MKFQVPEQYNDMTLREIFQHVKLPKKDLHQLNMSKDITVNGEQAPLTATVAQGDDVFIPTGDETSNYKPSYRYAEIYYEDDDLAIAMKPKGVKTHPNDLMESNTLMNHLIYTLDSDYVEPIHRLDQETVGLVIVAKNPIMKKLLDRMLENNEINRIYRAQVNSLLPIKPQTIDMPIGKDKFHPNKRRISSTGQRAITHILSSKMLEENVCELELKLDTGRTHQIRVHLAEMGHPVIGDPLYGDSTLRQLKLNSYKVELTHPLTLSQISVSIDDEPNTK</sequence>
<evidence type="ECO:0000259" key="5">
    <source>
        <dbReference type="Pfam" id="PF00849"/>
    </source>
</evidence>
<name>A0AAP8PNG4_9STAP</name>
<dbReference type="GO" id="GO:0000455">
    <property type="term" value="P:enzyme-directed rRNA pseudouridine synthesis"/>
    <property type="evidence" value="ECO:0007669"/>
    <property type="project" value="TreeGrafter"/>
</dbReference>
<dbReference type="Gene3D" id="3.30.2350.10">
    <property type="entry name" value="Pseudouridine synthase"/>
    <property type="match status" value="1"/>
</dbReference>
<protein>
    <recommendedName>
        <fullName evidence="3">RNA pseudouridylate synthase</fullName>
    </recommendedName>
    <alternativeName>
        <fullName evidence="4">RNA-uridine isomerase</fullName>
    </alternativeName>
</protein>
<dbReference type="InterPro" id="IPR006145">
    <property type="entry name" value="PsdUridine_synth_RsuA/RluA"/>
</dbReference>
<dbReference type="EMBL" id="PPQW01000051">
    <property type="protein sequence ID" value="PNZ66761.1"/>
    <property type="molecule type" value="Genomic_DNA"/>
</dbReference>
<proteinExistence type="inferred from homology"/>
<dbReference type="Proteomes" id="UP001171687">
    <property type="component" value="Unassembled WGS sequence"/>
</dbReference>
<dbReference type="GO" id="GO:0009982">
    <property type="term" value="F:pseudouridine synthase activity"/>
    <property type="evidence" value="ECO:0007669"/>
    <property type="project" value="InterPro"/>
</dbReference>
<dbReference type="PANTHER" id="PTHR21600:SF87">
    <property type="entry name" value="RNA PSEUDOURIDYLATE SYNTHASE DOMAIN-CONTAINING PROTEIN 1"/>
    <property type="match status" value="1"/>
</dbReference>